<feature type="region of interest" description="Disordered" evidence="1">
    <location>
        <begin position="610"/>
        <end position="630"/>
    </location>
</feature>
<dbReference type="Proteomes" id="UP000002605">
    <property type="component" value="Chromosome 6"/>
</dbReference>
<reference evidence="3 4" key="1">
    <citation type="journal article" date="2009" name="Genome Res.">
        <title>Comparative genomics of the fungal pathogens Candida dubliniensis and Candida albicans.</title>
        <authorList>
            <person name="Jackson A.P."/>
            <person name="Gamble J.A."/>
            <person name="Yeomans T."/>
            <person name="Moran G.P."/>
            <person name="Saunders D."/>
            <person name="Harris D."/>
            <person name="Aslett M."/>
            <person name="Barrell J.F."/>
            <person name="Butler G."/>
            <person name="Citiulo F."/>
            <person name="Coleman D.C."/>
            <person name="de Groot P.W.J."/>
            <person name="Goodwin T.J."/>
            <person name="Quail M.A."/>
            <person name="McQuillan J."/>
            <person name="Munro C.A."/>
            <person name="Pain A."/>
            <person name="Poulter R.T."/>
            <person name="Rajandream M.A."/>
            <person name="Renauld H."/>
            <person name="Spiering M.J."/>
            <person name="Tivey A."/>
            <person name="Gow N.A.R."/>
            <person name="Barrell B."/>
            <person name="Sullivan D.J."/>
            <person name="Berriman M."/>
        </authorList>
    </citation>
    <scope>NUCLEOTIDE SEQUENCE [LARGE SCALE GENOMIC DNA]</scope>
    <source>
        <strain evidence="4">CD36 / ATCC MYA-646 / CBS 7987 / NCPF 3949 / NRRL Y-17841</strain>
    </source>
</reference>
<dbReference type="OrthoDB" id="4021105at2759"/>
<dbReference type="EMBL" id="FM992693">
    <property type="protein sequence ID" value="CAX41213.1"/>
    <property type="molecule type" value="Genomic_DNA"/>
</dbReference>
<keyword evidence="4" id="KW-1185">Reference proteome</keyword>
<proteinExistence type="predicted"/>
<dbReference type="GeneID" id="8048604"/>
<protein>
    <submittedName>
        <fullName evidence="3">LPF family protein, putative</fullName>
    </submittedName>
</protein>
<dbReference type="RefSeq" id="XP_002421056.1">
    <property type="nucleotide sequence ID" value="XM_002421011.1"/>
</dbReference>
<feature type="compositionally biased region" description="Acidic residues" evidence="1">
    <location>
        <begin position="619"/>
        <end position="630"/>
    </location>
</feature>
<name>B9WIZ4_CANDC</name>
<sequence length="630" mass="72657">MCILSTMFKDTKKKILWHASTPDCDCNSFQVSFSNWKKGITQYGIYPKVIHMQDMEQYKIFLGAFPELLTGSLSINGNFKKNKDLDSNALLEFLSDSKVRFDSLQLSDFGDLGTFPSTATTISLIGTSLNRYEIPGVKKMTIKSQSEETETFTFSSDLEDLEIVVSTRLSLILPQNLRKLNINTYILSVDFMSEEMANLEYLRLKLSCIESFEDTKIIAPNLKILELDRCLELSNYDGLQQFQKLRCLVVIEGNYPVSLLNECPFPELETFKYHGDRFPILGGPDNIKLTFPSNLKSLSIECFDFVNAEFNTLVLPTTLKHLHLASISIKDEYLHLGENLQTVHIYTWRLTLESSFRIPHMIEKFTLYTHYLTVESLDFMYHLPNRLVKLHLFAYKQIKRDPFTQKIKWPLVLGELDLRGFRIDHRALELLNLKESRLQHINISGGDVRKLNVDLFPVSVEILILSYLKIHELPESFERLENLRRLSLMRNQLRKIKPVKLPVASLNHLDLFQCNIRLLSPFLVSMYEEKNRNAVLKVFAPGNRNVNVIDARRVMKEFKGLSLALADFDETLKEISKHSSRLECLSHSDPYFDKSEFSGTEEVVSHYDPEDLYNGSEFSSDEEDNGSGNK</sequence>
<dbReference type="Gene3D" id="3.80.10.10">
    <property type="entry name" value="Ribonuclease Inhibitor"/>
    <property type="match status" value="1"/>
</dbReference>
<dbReference type="HOGENOM" id="CLU_016174_1_0_1"/>
<dbReference type="SUPFAM" id="SSF52058">
    <property type="entry name" value="L domain-like"/>
    <property type="match status" value="1"/>
</dbReference>
<accession>B9WIZ4</accession>
<evidence type="ECO:0000256" key="1">
    <source>
        <dbReference type="SAM" id="MobiDB-lite"/>
    </source>
</evidence>
<organism evidence="3 4">
    <name type="scientific">Candida dubliniensis (strain CD36 / ATCC MYA-646 / CBS 7987 / NCPF 3949 / NRRL Y-17841)</name>
    <name type="common">Yeast</name>
    <dbReference type="NCBI Taxonomy" id="573826"/>
    <lineage>
        <taxon>Eukaryota</taxon>
        <taxon>Fungi</taxon>
        <taxon>Dikarya</taxon>
        <taxon>Ascomycota</taxon>
        <taxon>Saccharomycotina</taxon>
        <taxon>Pichiomycetes</taxon>
        <taxon>Debaryomycetaceae</taxon>
        <taxon>Candida/Lodderomyces clade</taxon>
        <taxon>Candida</taxon>
    </lineage>
</organism>
<dbReference type="KEGG" id="cdu:CD36_63200"/>
<dbReference type="InterPro" id="IPR032675">
    <property type="entry name" value="LRR_dom_sf"/>
</dbReference>
<evidence type="ECO:0000313" key="4">
    <source>
        <dbReference type="Proteomes" id="UP000002605"/>
    </source>
</evidence>
<dbReference type="CGD" id="CAL0000171453">
    <property type="gene designation" value="Cd36_63200"/>
</dbReference>
<dbReference type="VEuPathDB" id="FungiDB:CD36_63200"/>
<dbReference type="AlphaFoldDB" id="B9WIZ4"/>
<gene>
    <name evidence="2" type="ordered locus">Cd36_63200</name>
    <name evidence="3" type="ORF">CD36_63200</name>
</gene>
<evidence type="ECO:0000313" key="2">
    <source>
        <dbReference type="CGD" id="CAL0000171453"/>
    </source>
</evidence>
<evidence type="ECO:0000313" key="3">
    <source>
        <dbReference type="EMBL" id="CAX41213.1"/>
    </source>
</evidence>